<reference evidence="1" key="1">
    <citation type="journal article" date="2015" name="Nature">
        <title>Complex archaea that bridge the gap between prokaryotes and eukaryotes.</title>
        <authorList>
            <person name="Spang A."/>
            <person name="Saw J.H."/>
            <person name="Jorgensen S.L."/>
            <person name="Zaremba-Niedzwiedzka K."/>
            <person name="Martijn J."/>
            <person name="Lind A.E."/>
            <person name="van Eijk R."/>
            <person name="Schleper C."/>
            <person name="Guy L."/>
            <person name="Ettema T.J."/>
        </authorList>
    </citation>
    <scope>NUCLEOTIDE SEQUENCE</scope>
</reference>
<name>A0A0F9URX1_9ZZZZ</name>
<gene>
    <name evidence="1" type="ORF">LCGC14_0572890</name>
</gene>
<sequence>MRIDKPEFVSQCYLEDDLVMQMAEFPNDYTYHKNGGIVFYVWSAIEHFYS</sequence>
<organism evidence="1">
    <name type="scientific">marine sediment metagenome</name>
    <dbReference type="NCBI Taxonomy" id="412755"/>
    <lineage>
        <taxon>unclassified sequences</taxon>
        <taxon>metagenomes</taxon>
        <taxon>ecological metagenomes</taxon>
    </lineage>
</organism>
<protein>
    <submittedName>
        <fullName evidence="1">Uncharacterized protein</fullName>
    </submittedName>
</protein>
<comment type="caution">
    <text evidence="1">The sequence shown here is derived from an EMBL/GenBank/DDBJ whole genome shotgun (WGS) entry which is preliminary data.</text>
</comment>
<proteinExistence type="predicted"/>
<evidence type="ECO:0000313" key="1">
    <source>
        <dbReference type="EMBL" id="KKN56378.1"/>
    </source>
</evidence>
<dbReference type="EMBL" id="LAZR01000846">
    <property type="protein sequence ID" value="KKN56378.1"/>
    <property type="molecule type" value="Genomic_DNA"/>
</dbReference>
<accession>A0A0F9URX1</accession>
<dbReference type="AlphaFoldDB" id="A0A0F9URX1"/>